<protein>
    <submittedName>
        <fullName evidence="2">Uncharacterized protein</fullName>
    </submittedName>
</protein>
<feature type="region of interest" description="Disordered" evidence="1">
    <location>
        <begin position="1"/>
        <end position="47"/>
    </location>
</feature>
<keyword evidence="3" id="KW-1185">Reference proteome</keyword>
<name>A0ABM5ZC54_9BURK</name>
<dbReference type="Proteomes" id="UP000074914">
    <property type="component" value="Chromosome"/>
</dbReference>
<feature type="compositionally biased region" description="Low complexity" evidence="1">
    <location>
        <begin position="7"/>
        <end position="32"/>
    </location>
</feature>
<reference evidence="2 3" key="1">
    <citation type="submission" date="2015-11" db="EMBL/GenBank/DDBJ databases">
        <title>Exploring the genomic traits of fungus-feeding bacterial genus Collimonas.</title>
        <authorList>
            <person name="Song C."/>
            <person name="Schmidt R."/>
            <person name="de Jager V."/>
            <person name="Krzyzanowska D."/>
            <person name="Jongedijk E."/>
            <person name="Cankar K."/>
            <person name="Beekwilder J."/>
            <person name="van Veen A."/>
            <person name="de Boer W."/>
            <person name="van Veen J.A."/>
            <person name="Garbeva P."/>
        </authorList>
    </citation>
    <scope>NUCLEOTIDE SEQUENCE [LARGE SCALE GENOMIC DNA]</scope>
    <source>
        <strain evidence="2 3">Ter291</strain>
    </source>
</reference>
<evidence type="ECO:0000256" key="1">
    <source>
        <dbReference type="SAM" id="MobiDB-lite"/>
    </source>
</evidence>
<evidence type="ECO:0000313" key="3">
    <source>
        <dbReference type="Proteomes" id="UP000074914"/>
    </source>
</evidence>
<proteinExistence type="predicted"/>
<gene>
    <name evidence="2" type="ORF">CPter291_4417</name>
</gene>
<evidence type="ECO:0000313" key="2">
    <source>
        <dbReference type="EMBL" id="AMP16643.1"/>
    </source>
</evidence>
<accession>A0ABM5ZC54</accession>
<sequence length="47" mass="4656">MRAPFGAAKSANAGAAGASAAAAVAPAQQPVKMHAQQSDAARQRLRP</sequence>
<organism evidence="2 3">
    <name type="scientific">Collimonas pratensis</name>
    <dbReference type="NCBI Taxonomy" id="279113"/>
    <lineage>
        <taxon>Bacteria</taxon>
        <taxon>Pseudomonadati</taxon>
        <taxon>Pseudomonadota</taxon>
        <taxon>Betaproteobacteria</taxon>
        <taxon>Burkholderiales</taxon>
        <taxon>Oxalobacteraceae</taxon>
        <taxon>Collimonas</taxon>
    </lineage>
</organism>
<dbReference type="EMBL" id="CP013236">
    <property type="protein sequence ID" value="AMP16643.1"/>
    <property type="molecule type" value="Genomic_DNA"/>
</dbReference>